<dbReference type="EMBL" id="KZ819603">
    <property type="protein sequence ID" value="PWN34992.1"/>
    <property type="molecule type" value="Genomic_DNA"/>
</dbReference>
<dbReference type="AlphaFoldDB" id="A0A316VBQ2"/>
<dbReference type="Proteomes" id="UP000245771">
    <property type="component" value="Unassembled WGS sequence"/>
</dbReference>
<dbReference type="InterPro" id="IPR013869">
    <property type="entry name" value="DUF1757"/>
</dbReference>
<feature type="transmembrane region" description="Helical" evidence="1">
    <location>
        <begin position="16"/>
        <end position="37"/>
    </location>
</feature>
<dbReference type="Pfam" id="PF08560">
    <property type="entry name" value="DUF1757"/>
    <property type="match status" value="1"/>
</dbReference>
<gene>
    <name evidence="2" type="ORF">FA14DRAFT_36489</name>
</gene>
<keyword evidence="1" id="KW-0472">Membrane</keyword>
<feature type="transmembrane region" description="Helical" evidence="1">
    <location>
        <begin position="96"/>
        <end position="113"/>
    </location>
</feature>
<evidence type="ECO:0000313" key="2">
    <source>
        <dbReference type="EMBL" id="PWN34992.1"/>
    </source>
</evidence>
<keyword evidence="3" id="KW-1185">Reference proteome</keyword>
<feature type="transmembrane region" description="Helical" evidence="1">
    <location>
        <begin position="119"/>
        <end position="140"/>
    </location>
</feature>
<protein>
    <submittedName>
        <fullName evidence="2">Uncharacterized protein</fullName>
    </submittedName>
</protein>
<dbReference type="OrthoDB" id="2524788at2759"/>
<name>A0A316VBQ2_9BASI</name>
<keyword evidence="1" id="KW-0812">Transmembrane</keyword>
<accession>A0A316VBQ2</accession>
<dbReference type="GeneID" id="37024023"/>
<evidence type="ECO:0000256" key="1">
    <source>
        <dbReference type="SAM" id="Phobius"/>
    </source>
</evidence>
<proteinExistence type="predicted"/>
<keyword evidence="1" id="KW-1133">Transmembrane helix</keyword>
<evidence type="ECO:0000313" key="3">
    <source>
        <dbReference type="Proteomes" id="UP000245771"/>
    </source>
</evidence>
<organism evidence="2 3">
    <name type="scientific">Meira miltonrushii</name>
    <dbReference type="NCBI Taxonomy" id="1280837"/>
    <lineage>
        <taxon>Eukaryota</taxon>
        <taxon>Fungi</taxon>
        <taxon>Dikarya</taxon>
        <taxon>Basidiomycota</taxon>
        <taxon>Ustilaginomycotina</taxon>
        <taxon>Exobasidiomycetes</taxon>
        <taxon>Exobasidiales</taxon>
        <taxon>Brachybasidiaceae</taxon>
        <taxon>Meira</taxon>
    </lineage>
</organism>
<dbReference type="InParanoid" id="A0A316VBQ2"/>
<sequence>MPSSLDGEKSYFAQRYGLTGLELATLAATPLYALSALRKGQFSIRSLVRYNWTVPLIGGTAGTATAYGITSQESSAATASRTFSLRKDAKQIRQDDMFLVGALVGSLLTPALFLKRAGLINGLLGGAGLGGAGGLITFFAQGDGLEGLLEQGKQMAGSSESIGEKGRSLLGRATDKGVALAEQAGSTGKQYALGAKAKGEEAVKEQQQRA</sequence>
<dbReference type="RefSeq" id="XP_025355294.1">
    <property type="nucleotide sequence ID" value="XM_025502242.1"/>
</dbReference>
<reference evidence="2 3" key="1">
    <citation type="journal article" date="2018" name="Mol. Biol. Evol.">
        <title>Broad Genomic Sampling Reveals a Smut Pathogenic Ancestry of the Fungal Clade Ustilaginomycotina.</title>
        <authorList>
            <person name="Kijpornyongpan T."/>
            <person name="Mondo S.J."/>
            <person name="Barry K."/>
            <person name="Sandor L."/>
            <person name="Lee J."/>
            <person name="Lipzen A."/>
            <person name="Pangilinan J."/>
            <person name="LaButti K."/>
            <person name="Hainaut M."/>
            <person name="Henrissat B."/>
            <person name="Grigoriev I.V."/>
            <person name="Spatafora J.W."/>
            <person name="Aime M.C."/>
        </authorList>
    </citation>
    <scope>NUCLEOTIDE SEQUENCE [LARGE SCALE GENOMIC DNA]</scope>
    <source>
        <strain evidence="2 3">MCA 3882</strain>
    </source>
</reference>